<sequence>MFAFGLVNNNYCKLFVSLTTALLRRFPPNQVILIPKFHISFSSTLSPSNTLPAPIPYFIILNIQVLQFIEPANIQLNNLIIQLFQFKASSPTSLSTPFAVFRAEL</sequence>
<proteinExistence type="predicted"/>
<keyword evidence="3" id="KW-1185">Reference proteome</keyword>
<gene>
    <name evidence="1" type="ORF">HINF_LOCUS47848</name>
    <name evidence="2" type="ORF">HINF_LOCUS57170</name>
</gene>
<reference evidence="2 3" key="2">
    <citation type="submission" date="2024-07" db="EMBL/GenBank/DDBJ databases">
        <authorList>
            <person name="Akdeniz Z."/>
        </authorList>
    </citation>
    <scope>NUCLEOTIDE SEQUENCE [LARGE SCALE GENOMIC DNA]</scope>
</reference>
<evidence type="ECO:0000313" key="1">
    <source>
        <dbReference type="EMBL" id="CAI9960203.1"/>
    </source>
</evidence>
<reference evidence="1" key="1">
    <citation type="submission" date="2023-06" db="EMBL/GenBank/DDBJ databases">
        <authorList>
            <person name="Kurt Z."/>
        </authorList>
    </citation>
    <scope>NUCLEOTIDE SEQUENCE</scope>
</reference>
<name>A0AA86QL30_9EUKA</name>
<dbReference type="AlphaFoldDB" id="A0AA86QL30"/>
<dbReference type="Proteomes" id="UP001642409">
    <property type="component" value="Unassembled WGS sequence"/>
</dbReference>
<comment type="caution">
    <text evidence="1">The sequence shown here is derived from an EMBL/GenBank/DDBJ whole genome shotgun (WGS) entry which is preliminary data.</text>
</comment>
<evidence type="ECO:0000313" key="2">
    <source>
        <dbReference type="EMBL" id="CAL6075361.1"/>
    </source>
</evidence>
<protein>
    <submittedName>
        <fullName evidence="2">Hypothetical_protein</fullName>
    </submittedName>
</protein>
<evidence type="ECO:0000313" key="3">
    <source>
        <dbReference type="Proteomes" id="UP001642409"/>
    </source>
</evidence>
<dbReference type="EMBL" id="CAXDID020000313">
    <property type="protein sequence ID" value="CAL6075361.1"/>
    <property type="molecule type" value="Genomic_DNA"/>
</dbReference>
<accession>A0AA86QL30</accession>
<dbReference type="EMBL" id="CATOUU010000929">
    <property type="protein sequence ID" value="CAI9960203.1"/>
    <property type="molecule type" value="Genomic_DNA"/>
</dbReference>
<organism evidence="1">
    <name type="scientific">Hexamita inflata</name>
    <dbReference type="NCBI Taxonomy" id="28002"/>
    <lineage>
        <taxon>Eukaryota</taxon>
        <taxon>Metamonada</taxon>
        <taxon>Diplomonadida</taxon>
        <taxon>Hexamitidae</taxon>
        <taxon>Hexamitinae</taxon>
        <taxon>Hexamita</taxon>
    </lineage>
</organism>